<reference evidence="2 3" key="1">
    <citation type="journal article" date="2016" name="Genome Announc.">
        <title>Complete Genome Sequence of Thiostrepton-Producing Streptomyces laurentii ATCC 31255.</title>
        <authorList>
            <person name="Doi K."/>
            <person name="Fujino Y."/>
            <person name="Nagayoshi Y."/>
            <person name="Ohshima T."/>
            <person name="Ogata S."/>
        </authorList>
    </citation>
    <scope>NUCLEOTIDE SEQUENCE [LARGE SCALE GENOMIC DNA]</scope>
    <source>
        <strain evidence="2 3">ATCC 31255</strain>
    </source>
</reference>
<dbReference type="PROSITE" id="PS00455">
    <property type="entry name" value="AMP_BINDING"/>
    <property type="match status" value="1"/>
</dbReference>
<proteinExistence type="predicted"/>
<name>A0A160P4Q6_STRLU</name>
<dbReference type="AlphaFoldDB" id="A0A160P4Q6"/>
<dbReference type="EMBL" id="AP017424">
    <property type="protein sequence ID" value="BAU86104.1"/>
    <property type="molecule type" value="Genomic_DNA"/>
</dbReference>
<dbReference type="KEGG" id="slau:SLA_5223"/>
<protein>
    <submittedName>
        <fullName evidence="2">AMP-binding protein</fullName>
    </submittedName>
</protein>
<evidence type="ECO:0000313" key="3">
    <source>
        <dbReference type="Proteomes" id="UP000217676"/>
    </source>
</evidence>
<keyword evidence="3" id="KW-1185">Reference proteome</keyword>
<feature type="domain" description="AMP-dependent synthetase/ligase" evidence="1">
    <location>
        <begin position="38"/>
        <end position="409"/>
    </location>
</feature>
<evidence type="ECO:0000259" key="1">
    <source>
        <dbReference type="Pfam" id="PF00501"/>
    </source>
</evidence>
<organism evidence="2 3">
    <name type="scientific">Streptomyces laurentii</name>
    <dbReference type="NCBI Taxonomy" id="39478"/>
    <lineage>
        <taxon>Bacteria</taxon>
        <taxon>Bacillati</taxon>
        <taxon>Actinomycetota</taxon>
        <taxon>Actinomycetes</taxon>
        <taxon>Kitasatosporales</taxon>
        <taxon>Streptomycetaceae</taxon>
        <taxon>Streptomyces</taxon>
    </lineage>
</organism>
<dbReference type="InterPro" id="IPR020845">
    <property type="entry name" value="AMP-binding_CS"/>
</dbReference>
<accession>A0A160P4Q6</accession>
<dbReference type="InterPro" id="IPR050237">
    <property type="entry name" value="ATP-dep_AMP-bd_enzyme"/>
</dbReference>
<dbReference type="InterPro" id="IPR042099">
    <property type="entry name" value="ANL_N_sf"/>
</dbReference>
<gene>
    <name evidence="2" type="ORF">SLA_5223</name>
</gene>
<dbReference type="PANTHER" id="PTHR43767:SF1">
    <property type="entry name" value="NONRIBOSOMAL PEPTIDE SYNTHASE PES1 (EUROFUNG)-RELATED"/>
    <property type="match status" value="1"/>
</dbReference>
<dbReference type="SUPFAM" id="SSF56801">
    <property type="entry name" value="Acetyl-CoA synthetase-like"/>
    <property type="match status" value="1"/>
</dbReference>
<dbReference type="Proteomes" id="UP000217676">
    <property type="component" value="Chromosome"/>
</dbReference>
<evidence type="ECO:0000313" key="2">
    <source>
        <dbReference type="EMBL" id="BAU86104.1"/>
    </source>
</evidence>
<sequence length="547" mass="59656">MKFDDMGVLFDELAAAGGDTLVHLDRPFDLDGDRPATTEWTMPGLARLVAQTAAALAAAGAGPGDRVAIVKANHWDYDLIACAAVRIGAVPVKLSGELSATALRTLLDRCAPRLLVTDLALLDRTRADGLTADDDLTTAARTTVVLDRDGELPPGVVRLDDLRGHPAPGPHRRHDDTPLVVVHTSGTTGVPKLVCHTTRTLVHQLARFETLPLPRLGVRRGDSLFNASAYAHGRTFCWTAVAPVLGPRHISISTGDHPERADLLLRAHPPTIVEALPARYVRLRPLTRRLDHPFRDVRTYISTYDAVHPPVIRAFLDASARRGALWMQGWGQSETGPLTFAFHTRRSLVRGTGPGGGAVKDAVTVRDLGRPVPFKTRLKAVDPDTFRPVPPGVPGLILCRTRAVAPDYLGESGRWAAKRHGDWWNTGDIGEITRDGRVLLLDREVDHSPALSCLRTEDILEERLATALECLVLARPDDRPLPVVVTEDGTLDPEEWKRAVHDLPDLADPAVLTWERVPRTGTGKVRRTALLEQLTGRADTCGTGRWT</sequence>
<dbReference type="Pfam" id="PF00501">
    <property type="entry name" value="AMP-binding"/>
    <property type="match status" value="1"/>
</dbReference>
<dbReference type="Gene3D" id="3.40.50.12780">
    <property type="entry name" value="N-terminal domain of ligase-like"/>
    <property type="match status" value="1"/>
</dbReference>
<dbReference type="InterPro" id="IPR000873">
    <property type="entry name" value="AMP-dep_synth/lig_dom"/>
</dbReference>
<dbReference type="PANTHER" id="PTHR43767">
    <property type="entry name" value="LONG-CHAIN-FATTY-ACID--COA LIGASE"/>
    <property type="match status" value="1"/>
</dbReference>